<proteinExistence type="predicted"/>
<protein>
    <submittedName>
        <fullName evidence="2">Uncharacterized protein</fullName>
    </submittedName>
</protein>
<evidence type="ECO:0000313" key="2">
    <source>
        <dbReference type="EMBL" id="KAH6652988.1"/>
    </source>
</evidence>
<sequence>MGKEKKKGSSVRLAESVALLSILDQVPGAALLHAVPKRPNDTDGRSLSIEQEVEICTSLSFIAGISDEACDVMAVAVEERQDPRRIHIKVAINKSISSDGEEILQKVIEGFKGIFGSLTKVANDDSNIKSSQILCDIIDVSRDRILKRLRSAKIKSSSRQTGKPTLLAMLKTFIVAVESDKQNALFQQCSHHAKQLVAKLEAVEETAPGIKEKKCLRRLIDAVGRFLDLIDMKQVLLQLKNQHTKLLDPNTGDAILDRLKKIAHYHSVAICLFEYAKIKEVFKSSQVEAISQLPGLIPANHVSTDLAYALNSISLPYDAQNTLVQKIKIQKKAYRNYDPTEKFSETVKRTLSSGKVHAEVQLMFHYEMTQPSLRPRTIVSTKSACFLCNTLFRLHGKYHIPSTHGKLYPGWLLPSNAGQLSTTLTEQLNTVVQGYNRRIAEKLLSNTQRARFYSGNESIVYELAVRLPALAGSVISTVASSIRQASRLSAYPRSSTSIETIRPFGANRNESNVTRVPEISREPISGLESLPRQSQQIVILSAHHPSSIISQSSTVGGTPIGCDESILAREEGIAERPVLLESWKGEKMPGGFSVPADQQDDDPSCVRNPSDATGAQQSGSTTPSIFSGQHVSGTTSLTQGGKRSFTLYPDAGPTHVQIESLALSLDYPGKADTNVKSSKAAVVAEVEWLPDVTLHPPR</sequence>
<feature type="compositionally biased region" description="Polar residues" evidence="1">
    <location>
        <begin position="610"/>
        <end position="641"/>
    </location>
</feature>
<dbReference type="EMBL" id="JAGPXC010000005">
    <property type="protein sequence ID" value="KAH6652988.1"/>
    <property type="molecule type" value="Genomic_DNA"/>
</dbReference>
<dbReference type="OrthoDB" id="4851849at2759"/>
<accession>A0A9P8UIH7</accession>
<evidence type="ECO:0000313" key="3">
    <source>
        <dbReference type="Proteomes" id="UP000758603"/>
    </source>
</evidence>
<name>A0A9P8UIH7_9PEZI</name>
<evidence type="ECO:0000256" key="1">
    <source>
        <dbReference type="SAM" id="MobiDB-lite"/>
    </source>
</evidence>
<dbReference type="AlphaFoldDB" id="A0A9P8UIH7"/>
<dbReference type="Pfam" id="PF14441">
    <property type="entry name" value="OTT_1508_deam"/>
    <property type="match status" value="1"/>
</dbReference>
<dbReference type="Proteomes" id="UP000758603">
    <property type="component" value="Unassembled WGS sequence"/>
</dbReference>
<reference evidence="2" key="1">
    <citation type="journal article" date="2021" name="Nat. Commun.">
        <title>Genetic determinants of endophytism in the Arabidopsis root mycobiome.</title>
        <authorList>
            <person name="Mesny F."/>
            <person name="Miyauchi S."/>
            <person name="Thiergart T."/>
            <person name="Pickel B."/>
            <person name="Atanasova L."/>
            <person name="Karlsson M."/>
            <person name="Huettel B."/>
            <person name="Barry K.W."/>
            <person name="Haridas S."/>
            <person name="Chen C."/>
            <person name="Bauer D."/>
            <person name="Andreopoulos W."/>
            <person name="Pangilinan J."/>
            <person name="LaButti K."/>
            <person name="Riley R."/>
            <person name="Lipzen A."/>
            <person name="Clum A."/>
            <person name="Drula E."/>
            <person name="Henrissat B."/>
            <person name="Kohler A."/>
            <person name="Grigoriev I.V."/>
            <person name="Martin F.M."/>
            <person name="Hacquard S."/>
        </authorList>
    </citation>
    <scope>NUCLEOTIDE SEQUENCE</scope>
    <source>
        <strain evidence="2">MPI-SDFR-AT-0073</strain>
    </source>
</reference>
<dbReference type="RefSeq" id="XP_045957265.1">
    <property type="nucleotide sequence ID" value="XM_046100202.1"/>
</dbReference>
<gene>
    <name evidence="2" type="ORF">BKA67DRAFT_536691</name>
</gene>
<organism evidence="2 3">
    <name type="scientific">Truncatella angustata</name>
    <dbReference type="NCBI Taxonomy" id="152316"/>
    <lineage>
        <taxon>Eukaryota</taxon>
        <taxon>Fungi</taxon>
        <taxon>Dikarya</taxon>
        <taxon>Ascomycota</taxon>
        <taxon>Pezizomycotina</taxon>
        <taxon>Sordariomycetes</taxon>
        <taxon>Xylariomycetidae</taxon>
        <taxon>Amphisphaeriales</taxon>
        <taxon>Sporocadaceae</taxon>
        <taxon>Truncatella</taxon>
    </lineage>
</organism>
<feature type="region of interest" description="Disordered" evidence="1">
    <location>
        <begin position="584"/>
        <end position="641"/>
    </location>
</feature>
<keyword evidence="3" id="KW-1185">Reference proteome</keyword>
<dbReference type="GeneID" id="70129094"/>
<dbReference type="InterPro" id="IPR027796">
    <property type="entry name" value="OTT_1508_deam-like"/>
</dbReference>
<comment type="caution">
    <text evidence="2">The sequence shown here is derived from an EMBL/GenBank/DDBJ whole genome shotgun (WGS) entry which is preliminary data.</text>
</comment>